<proteinExistence type="inferred from homology"/>
<evidence type="ECO:0000256" key="8">
    <source>
        <dbReference type="ARBA" id="ARBA00023118"/>
    </source>
</evidence>
<dbReference type="InterPro" id="IPR038257">
    <property type="entry name" value="CRISPR-assoc_Cas3_HD_sf"/>
</dbReference>
<evidence type="ECO:0000256" key="3">
    <source>
        <dbReference type="ARBA" id="ARBA00022723"/>
    </source>
</evidence>
<evidence type="ECO:0000256" key="4">
    <source>
        <dbReference type="ARBA" id="ARBA00022741"/>
    </source>
</evidence>
<dbReference type="PROSITE" id="PS51643">
    <property type="entry name" value="HD_CAS3"/>
    <property type="match status" value="1"/>
</dbReference>
<dbReference type="Pfam" id="PF22590">
    <property type="entry name" value="Cas3-like_C_2"/>
    <property type="match status" value="1"/>
</dbReference>
<evidence type="ECO:0000256" key="9">
    <source>
        <dbReference type="SAM" id="MobiDB-lite"/>
    </source>
</evidence>
<dbReference type="InterPro" id="IPR013444">
    <property type="entry name" value="Helicase_Cas3_CRISPR-ass_Anaes"/>
</dbReference>
<dbReference type="NCBIfam" id="TIGR02621">
    <property type="entry name" value="cas3_GSU0051"/>
    <property type="match status" value="1"/>
</dbReference>
<comment type="similarity">
    <text evidence="2">In the central section; belongs to the CRISPR-associated helicase Cas3 family.</text>
</comment>
<accession>A0ABS6TU25</accession>
<evidence type="ECO:0000256" key="1">
    <source>
        <dbReference type="ARBA" id="ARBA00006847"/>
    </source>
</evidence>
<feature type="region of interest" description="Disordered" evidence="9">
    <location>
        <begin position="783"/>
        <end position="805"/>
    </location>
</feature>
<keyword evidence="5" id="KW-0378">Hydrolase</keyword>
<feature type="region of interest" description="Disordered" evidence="9">
    <location>
        <begin position="579"/>
        <end position="609"/>
    </location>
</feature>
<keyword evidence="8" id="KW-0051">Antiviral defense</keyword>
<evidence type="ECO:0000256" key="5">
    <source>
        <dbReference type="ARBA" id="ARBA00022801"/>
    </source>
</evidence>
<keyword evidence="4" id="KW-0547">Nucleotide-binding</keyword>
<organism evidence="11 12">
    <name type="scientific">Streptomyces halstedii</name>
    <dbReference type="NCBI Taxonomy" id="1944"/>
    <lineage>
        <taxon>Bacteria</taxon>
        <taxon>Bacillati</taxon>
        <taxon>Actinomycetota</taxon>
        <taxon>Actinomycetes</taxon>
        <taxon>Kitasatosporales</taxon>
        <taxon>Streptomycetaceae</taxon>
        <taxon>Streptomyces</taxon>
    </lineage>
</organism>
<gene>
    <name evidence="11" type="primary">cas3u</name>
    <name evidence="11" type="ORF">STHAL_18930</name>
</gene>
<evidence type="ECO:0000313" key="12">
    <source>
        <dbReference type="Proteomes" id="UP000735541"/>
    </source>
</evidence>
<comment type="caution">
    <text evidence="11">The sequence shown here is derived from an EMBL/GenBank/DDBJ whole genome shotgun (WGS) entry which is preliminary data.</text>
</comment>
<evidence type="ECO:0000256" key="6">
    <source>
        <dbReference type="ARBA" id="ARBA00022806"/>
    </source>
</evidence>
<comment type="similarity">
    <text evidence="1">In the N-terminal section; belongs to the CRISPR-associated nuclease Cas3-HD family.</text>
</comment>
<dbReference type="InterPro" id="IPR001650">
    <property type="entry name" value="Helicase_C-like"/>
</dbReference>
<keyword evidence="12" id="KW-1185">Reference proteome</keyword>
<dbReference type="InterPro" id="IPR054712">
    <property type="entry name" value="Cas3-like_dom"/>
</dbReference>
<dbReference type="InterPro" id="IPR006483">
    <property type="entry name" value="CRISPR-assoc_Cas3_HD"/>
</dbReference>
<keyword evidence="3" id="KW-0479">Metal-binding</keyword>
<evidence type="ECO:0000256" key="7">
    <source>
        <dbReference type="ARBA" id="ARBA00022840"/>
    </source>
</evidence>
<reference evidence="11 12" key="1">
    <citation type="submission" date="2021-07" db="EMBL/GenBank/DDBJ databases">
        <title>Sequencing Streptomyces halstedii LGO-A4 genome an citrus endophytic actinomycete.</title>
        <authorList>
            <person name="Samborskyy M."/>
            <person name="Scott N."/>
            <person name="Deglau R."/>
            <person name="Dickens S."/>
            <person name="Oliveira L.G."/>
        </authorList>
    </citation>
    <scope>NUCLEOTIDE SEQUENCE [LARGE SCALE GENOMIC DNA]</scope>
    <source>
        <strain evidence="11 12">LGO-A4</strain>
    </source>
</reference>
<dbReference type="SMART" id="SM00490">
    <property type="entry name" value="HELICc"/>
    <property type="match status" value="1"/>
</dbReference>
<dbReference type="Proteomes" id="UP000735541">
    <property type="component" value="Unassembled WGS sequence"/>
</dbReference>
<dbReference type="Pfam" id="PF18019">
    <property type="entry name" value="Cas3_HD"/>
    <property type="match status" value="1"/>
</dbReference>
<evidence type="ECO:0000256" key="2">
    <source>
        <dbReference type="ARBA" id="ARBA00009046"/>
    </source>
</evidence>
<sequence length="1011" mass="109800">MTIPLEGALHLEEFSDFVQEVRGHRPFPWQTAYLNRVAESGIWADLDIPTGLGKTSTIDIWCFLLAWQHSSGARRTVPVRLFFAVDRRLVVDQAHESASSLQRALHDSGATTVTGRVAQALRELGASDTAMESVRMRGGADWSSRWLRSPAQPAVISSTVDQYGSRLLFRGYHTSPRMRPIDAALCGMDALLAVDEAHIALPLLRTATDCAAYQATASQPDFAGRAVQVVSLSATASAAADRPRHSITDADRAHPVASRRLNAQRRLTLLDASPNVKDTAAAFAQAAALAVESLLPVIERPVIGVIANTIRAARATHHLLAQREDADTVLLTGRTRPLDRERLLAHPLVTELLASVQPDRERPLIVIATQTVEVGIDISFAGMVTENASLAALIQRLGRLDRTGDLNLAPAIVLRTSTQTKQSTIPVYGESAERTWAHLTEKAPTVIMSGLKAPSLAGVLAEGLLVNPVTLPALLADVDTSVLNVEPPLIPVVHRTLVDSWTRTSPAPVPDQAPAPFLHGLDTSPEDVLVLWRADLHETDGQPDFAQWATRMSQTPPHAGETVAIPARQLRRFLTCAPADDDTSDLEGTTPTLDTAPTAKRQPAPTMSPVLRYDDRENQWVPATEPREIRPGSTVVLPARYGGHDAYGWTGTRDQPVTDLGDYPTTDTAPTRIDAHVLTPRTTGEDSVTVRLTTATAHAAQRLRVEDPDETTGIVNELLDVLLAAPVSLLGGPYADLAQNRLHRLRTVERWTTAPTGRTEEQGHVVLDPEDLCRLVLIPARPPRGQRERTPGIADDASDASSLTRPVSLSQHSVAVAERAGAFATALRLPPPLIDALRAAGHAHDCGKSHRRFQCMLCAGDRLLAEILDEPRAKSGMDPADHHARRRAAQLAQWHPDMRHEAISALAVTAWLDTRPDHPRGDDDHLVLHLVAAHHGHARPLLPPMTDPAPEKVTCTMPDQQQVIVDSADMGTDWTGPDRFHTLNRRYGPWGLALLEATLRLADMACSEEGT</sequence>
<keyword evidence="7" id="KW-0067">ATP-binding</keyword>
<name>A0ABS6TU25_STRHA</name>
<feature type="domain" description="HD Cas3-type" evidence="10">
    <location>
        <begin position="802"/>
        <end position="1005"/>
    </location>
</feature>
<dbReference type="RefSeq" id="WP_228870164.1">
    <property type="nucleotide sequence ID" value="NZ_JAHUVW010000001.1"/>
</dbReference>
<keyword evidence="6" id="KW-0347">Helicase</keyword>
<dbReference type="SUPFAM" id="SSF52540">
    <property type="entry name" value="P-loop containing nucleoside triphosphate hydrolases"/>
    <property type="match status" value="1"/>
</dbReference>
<dbReference type="InterPro" id="IPR027417">
    <property type="entry name" value="P-loop_NTPase"/>
</dbReference>
<feature type="compositionally biased region" description="Polar residues" evidence="9">
    <location>
        <begin position="586"/>
        <end position="595"/>
    </location>
</feature>
<dbReference type="Gene3D" id="1.10.3210.30">
    <property type="match status" value="1"/>
</dbReference>
<dbReference type="Gene3D" id="3.40.50.300">
    <property type="entry name" value="P-loop containing nucleotide triphosphate hydrolases"/>
    <property type="match status" value="2"/>
</dbReference>
<protein>
    <submittedName>
        <fullName evidence="11">Type I-U CRISPR-associated helicase/endonuclease Cas3</fullName>
    </submittedName>
</protein>
<dbReference type="EMBL" id="JAHUVW010000001">
    <property type="protein sequence ID" value="MBV7671528.1"/>
    <property type="molecule type" value="Genomic_DNA"/>
</dbReference>
<evidence type="ECO:0000259" key="10">
    <source>
        <dbReference type="PROSITE" id="PS51643"/>
    </source>
</evidence>
<evidence type="ECO:0000313" key="11">
    <source>
        <dbReference type="EMBL" id="MBV7671528.1"/>
    </source>
</evidence>